<dbReference type="InterPro" id="IPR001867">
    <property type="entry name" value="OmpR/PhoB-type_DNA-bd"/>
</dbReference>
<dbReference type="Pfam" id="PF00486">
    <property type="entry name" value="Trans_reg_C"/>
    <property type="match status" value="1"/>
</dbReference>
<keyword evidence="3" id="KW-0805">Transcription regulation</keyword>
<accession>A0A1G6GCP7</accession>
<dbReference type="InterPro" id="IPR036388">
    <property type="entry name" value="WH-like_DNA-bd_sf"/>
</dbReference>
<dbReference type="Proteomes" id="UP000199086">
    <property type="component" value="Unassembled WGS sequence"/>
</dbReference>
<dbReference type="GO" id="GO:0000156">
    <property type="term" value="F:phosphorelay response regulator activity"/>
    <property type="evidence" value="ECO:0007669"/>
    <property type="project" value="TreeGrafter"/>
</dbReference>
<keyword evidence="11" id="KW-1185">Reference proteome</keyword>
<evidence type="ECO:0000256" key="6">
    <source>
        <dbReference type="PROSITE-ProRule" id="PRU00169"/>
    </source>
</evidence>
<feature type="modified residue" description="4-aspartylphosphate" evidence="6">
    <location>
        <position position="56"/>
    </location>
</feature>
<dbReference type="PANTHER" id="PTHR48111:SF4">
    <property type="entry name" value="DNA-BINDING DUAL TRANSCRIPTIONAL REGULATOR OMPR"/>
    <property type="match status" value="1"/>
</dbReference>
<dbReference type="SMART" id="SM00448">
    <property type="entry name" value="REC"/>
    <property type="match status" value="1"/>
</dbReference>
<feature type="domain" description="OmpR/PhoB-type" evidence="9">
    <location>
        <begin position="136"/>
        <end position="238"/>
    </location>
</feature>
<dbReference type="PANTHER" id="PTHR48111">
    <property type="entry name" value="REGULATOR OF RPOS"/>
    <property type="match status" value="1"/>
</dbReference>
<evidence type="ECO:0000313" key="11">
    <source>
        <dbReference type="Proteomes" id="UP000199086"/>
    </source>
</evidence>
<dbReference type="GO" id="GO:0000976">
    <property type="term" value="F:transcription cis-regulatory region binding"/>
    <property type="evidence" value="ECO:0007669"/>
    <property type="project" value="TreeGrafter"/>
</dbReference>
<sequence length="239" mass="25926">MTEKKLSALVVDDEPSIVRVVEGYLVKDGFEVRTAADGETALALAQESEPDVVVLDLGLPGMDGIEVCRRLRTFSTCYILMLTARADEVDMLIGLAVGADDYVIKPFSPRALVARVRTLLRRPRTPVAGAASPAGTDTRVFGQLVIDVPAREVRVAGSVVPLTRTEYELLEALSSAPRMVFTRAQLLDRVWEGGAGSAPGDEHLVDIHVGHLRHKLGDDPRDPRYVLTIRGVGYRMGPG</sequence>
<keyword evidence="4 7" id="KW-0238">DNA-binding</keyword>
<dbReference type="STRING" id="1577474.GA0111570_10113"/>
<dbReference type="FunFam" id="3.40.50.2300:FF:000001">
    <property type="entry name" value="DNA-binding response regulator PhoB"/>
    <property type="match status" value="1"/>
</dbReference>
<dbReference type="Gene3D" id="3.40.50.2300">
    <property type="match status" value="1"/>
</dbReference>
<evidence type="ECO:0000313" key="10">
    <source>
        <dbReference type="EMBL" id="SDB79744.1"/>
    </source>
</evidence>
<dbReference type="SUPFAM" id="SSF52172">
    <property type="entry name" value="CheY-like"/>
    <property type="match status" value="1"/>
</dbReference>
<proteinExistence type="predicted"/>
<dbReference type="GO" id="GO:0032993">
    <property type="term" value="C:protein-DNA complex"/>
    <property type="evidence" value="ECO:0007669"/>
    <property type="project" value="TreeGrafter"/>
</dbReference>
<protein>
    <submittedName>
        <fullName evidence="10">DNA-binding response regulator, OmpR family, contains REC and winged-helix (WHTH) domain</fullName>
    </submittedName>
</protein>
<dbReference type="RefSeq" id="WP_245702951.1">
    <property type="nucleotide sequence ID" value="NZ_FMYF01000001.1"/>
</dbReference>
<dbReference type="Gene3D" id="6.10.250.690">
    <property type="match status" value="1"/>
</dbReference>
<keyword evidence="1 6" id="KW-0597">Phosphoprotein</keyword>
<dbReference type="Pfam" id="PF00072">
    <property type="entry name" value="Response_reg"/>
    <property type="match status" value="1"/>
</dbReference>
<name>A0A1G6GCP7_9ACTN</name>
<gene>
    <name evidence="10" type="ORF">GA0111570_10113</name>
</gene>
<keyword evidence="5" id="KW-0804">Transcription</keyword>
<dbReference type="CDD" id="cd00383">
    <property type="entry name" value="trans_reg_C"/>
    <property type="match status" value="1"/>
</dbReference>
<dbReference type="GO" id="GO:0005829">
    <property type="term" value="C:cytosol"/>
    <property type="evidence" value="ECO:0007669"/>
    <property type="project" value="TreeGrafter"/>
</dbReference>
<dbReference type="Gene3D" id="1.10.10.10">
    <property type="entry name" value="Winged helix-like DNA-binding domain superfamily/Winged helix DNA-binding domain"/>
    <property type="match status" value="1"/>
</dbReference>
<dbReference type="EMBL" id="FMYF01000001">
    <property type="protein sequence ID" value="SDB79744.1"/>
    <property type="molecule type" value="Genomic_DNA"/>
</dbReference>
<evidence type="ECO:0000259" key="9">
    <source>
        <dbReference type="PROSITE" id="PS51755"/>
    </source>
</evidence>
<feature type="domain" description="Response regulatory" evidence="8">
    <location>
        <begin position="7"/>
        <end position="120"/>
    </location>
</feature>
<evidence type="ECO:0000256" key="7">
    <source>
        <dbReference type="PROSITE-ProRule" id="PRU01091"/>
    </source>
</evidence>
<feature type="DNA-binding region" description="OmpR/PhoB-type" evidence="7">
    <location>
        <begin position="136"/>
        <end position="238"/>
    </location>
</feature>
<evidence type="ECO:0000256" key="5">
    <source>
        <dbReference type="ARBA" id="ARBA00023163"/>
    </source>
</evidence>
<evidence type="ECO:0000256" key="1">
    <source>
        <dbReference type="ARBA" id="ARBA00022553"/>
    </source>
</evidence>
<reference evidence="10 11" key="1">
    <citation type="submission" date="2016-06" db="EMBL/GenBank/DDBJ databases">
        <authorList>
            <person name="Olsen C.W."/>
            <person name="Carey S."/>
            <person name="Hinshaw L."/>
            <person name="Karasin A.I."/>
        </authorList>
    </citation>
    <scope>NUCLEOTIDE SEQUENCE [LARGE SCALE GENOMIC DNA]</scope>
    <source>
        <strain evidence="10 11">LZ-22</strain>
    </source>
</reference>
<dbReference type="InterPro" id="IPR039420">
    <property type="entry name" value="WalR-like"/>
</dbReference>
<organism evidence="10 11">
    <name type="scientific">Raineyella antarctica</name>
    <dbReference type="NCBI Taxonomy" id="1577474"/>
    <lineage>
        <taxon>Bacteria</taxon>
        <taxon>Bacillati</taxon>
        <taxon>Actinomycetota</taxon>
        <taxon>Actinomycetes</taxon>
        <taxon>Propionibacteriales</taxon>
        <taxon>Propionibacteriaceae</taxon>
        <taxon>Raineyella</taxon>
    </lineage>
</organism>
<evidence type="ECO:0000259" key="8">
    <source>
        <dbReference type="PROSITE" id="PS50110"/>
    </source>
</evidence>
<dbReference type="InterPro" id="IPR001789">
    <property type="entry name" value="Sig_transdc_resp-reg_receiver"/>
</dbReference>
<dbReference type="InterPro" id="IPR011006">
    <property type="entry name" value="CheY-like_superfamily"/>
</dbReference>
<dbReference type="PROSITE" id="PS50110">
    <property type="entry name" value="RESPONSE_REGULATORY"/>
    <property type="match status" value="1"/>
</dbReference>
<evidence type="ECO:0000256" key="3">
    <source>
        <dbReference type="ARBA" id="ARBA00023015"/>
    </source>
</evidence>
<dbReference type="GO" id="GO:0006355">
    <property type="term" value="P:regulation of DNA-templated transcription"/>
    <property type="evidence" value="ECO:0007669"/>
    <property type="project" value="InterPro"/>
</dbReference>
<dbReference type="SMART" id="SM00862">
    <property type="entry name" value="Trans_reg_C"/>
    <property type="match status" value="1"/>
</dbReference>
<evidence type="ECO:0000256" key="2">
    <source>
        <dbReference type="ARBA" id="ARBA00023012"/>
    </source>
</evidence>
<keyword evidence="2" id="KW-0902">Two-component regulatory system</keyword>
<dbReference type="AlphaFoldDB" id="A0A1G6GCP7"/>
<evidence type="ECO:0000256" key="4">
    <source>
        <dbReference type="ARBA" id="ARBA00023125"/>
    </source>
</evidence>
<dbReference type="PROSITE" id="PS51755">
    <property type="entry name" value="OMPR_PHOB"/>
    <property type="match status" value="1"/>
</dbReference>